<dbReference type="GeneID" id="64625865"/>
<keyword evidence="1" id="KW-0472">Membrane</keyword>
<dbReference type="EMBL" id="JABBWG010000063">
    <property type="protein sequence ID" value="KAG1804054.1"/>
    <property type="molecule type" value="Genomic_DNA"/>
</dbReference>
<sequence length="419" mass="47480">MHLAAINIADELIPIWCGSFQCEPTNDKETWDWAILKGRVWQDHGKAVADATPYLPRSFDRPPRNPAQKINSGYKAWEFLLYLFGLGPAILYGVLPNIYWTNFCKLVHGIQIMQQHKILAADLCEAHEMLMQFEKEFKLLYYQCCVDCLHFMQPWAHSLGHLTPETITKGPPICSLQWTMEWTIGNLGCEIHSHSQPYANLSERGVQRCQVNALKVMIPTLNPPTDTLPHCSVDLGCGYTPHCLLACEATALISYLTAHGVDITADQCPCIIQWARLQIPNGQVAQSSWKENAMTRMPRMAQSVKLHINDQIQFGKVQFYFQMTFNETIKTLTLISLYSMPDYELLQESYNTLYSCTHQGNEALMVVKVFAIQAVITMVPHKLPNNPELCFFLVEKPGLDVAQFAGHIDEDKDGGDDEV</sequence>
<name>A0A9P7DVP2_9AGAM</name>
<dbReference type="AlphaFoldDB" id="A0A9P7DVP2"/>
<gene>
    <name evidence="2" type="ORF">BJ212DRAFT_1284806</name>
</gene>
<keyword evidence="3" id="KW-1185">Reference proteome</keyword>
<comment type="caution">
    <text evidence="2">The sequence shown here is derived from an EMBL/GenBank/DDBJ whole genome shotgun (WGS) entry which is preliminary data.</text>
</comment>
<dbReference type="Proteomes" id="UP000807769">
    <property type="component" value="Unassembled WGS sequence"/>
</dbReference>
<reference evidence="2" key="1">
    <citation type="journal article" date="2020" name="New Phytol.">
        <title>Comparative genomics reveals dynamic genome evolution in host specialist ectomycorrhizal fungi.</title>
        <authorList>
            <person name="Lofgren L.A."/>
            <person name="Nguyen N.H."/>
            <person name="Vilgalys R."/>
            <person name="Ruytinx J."/>
            <person name="Liao H.L."/>
            <person name="Branco S."/>
            <person name="Kuo A."/>
            <person name="LaButti K."/>
            <person name="Lipzen A."/>
            <person name="Andreopoulos W."/>
            <person name="Pangilinan J."/>
            <person name="Riley R."/>
            <person name="Hundley H."/>
            <person name="Na H."/>
            <person name="Barry K."/>
            <person name="Grigoriev I.V."/>
            <person name="Stajich J.E."/>
            <person name="Kennedy P.G."/>
        </authorList>
    </citation>
    <scope>NUCLEOTIDE SEQUENCE</scope>
    <source>
        <strain evidence="2">MN1</strain>
    </source>
</reference>
<dbReference type="RefSeq" id="XP_041186726.1">
    <property type="nucleotide sequence ID" value="XM_041331848.1"/>
</dbReference>
<feature type="transmembrane region" description="Helical" evidence="1">
    <location>
        <begin position="79"/>
        <end position="100"/>
    </location>
</feature>
<protein>
    <submittedName>
        <fullName evidence="2">Uncharacterized protein</fullName>
    </submittedName>
</protein>
<keyword evidence="1" id="KW-1133">Transmembrane helix</keyword>
<accession>A0A9P7DVP2</accession>
<evidence type="ECO:0000256" key="1">
    <source>
        <dbReference type="SAM" id="Phobius"/>
    </source>
</evidence>
<organism evidence="2 3">
    <name type="scientific">Suillus subaureus</name>
    <dbReference type="NCBI Taxonomy" id="48587"/>
    <lineage>
        <taxon>Eukaryota</taxon>
        <taxon>Fungi</taxon>
        <taxon>Dikarya</taxon>
        <taxon>Basidiomycota</taxon>
        <taxon>Agaricomycotina</taxon>
        <taxon>Agaricomycetes</taxon>
        <taxon>Agaricomycetidae</taxon>
        <taxon>Boletales</taxon>
        <taxon>Suillineae</taxon>
        <taxon>Suillaceae</taxon>
        <taxon>Suillus</taxon>
    </lineage>
</organism>
<evidence type="ECO:0000313" key="3">
    <source>
        <dbReference type="Proteomes" id="UP000807769"/>
    </source>
</evidence>
<proteinExistence type="predicted"/>
<keyword evidence="1" id="KW-0812">Transmembrane</keyword>
<dbReference type="OrthoDB" id="2669721at2759"/>
<evidence type="ECO:0000313" key="2">
    <source>
        <dbReference type="EMBL" id="KAG1804054.1"/>
    </source>
</evidence>